<dbReference type="InterPro" id="IPR006671">
    <property type="entry name" value="Cyclin_N"/>
</dbReference>
<evidence type="ECO:0000313" key="3">
    <source>
        <dbReference type="Proteomes" id="UP000053660"/>
    </source>
</evidence>
<proteinExistence type="predicted"/>
<dbReference type="Proteomes" id="UP000053660">
    <property type="component" value="Unassembled WGS sequence"/>
</dbReference>
<organism evidence="2 3">
    <name type="scientific">Oesophagostomum dentatum</name>
    <name type="common">Nodular worm</name>
    <dbReference type="NCBI Taxonomy" id="61180"/>
    <lineage>
        <taxon>Eukaryota</taxon>
        <taxon>Metazoa</taxon>
        <taxon>Ecdysozoa</taxon>
        <taxon>Nematoda</taxon>
        <taxon>Chromadorea</taxon>
        <taxon>Rhabditida</taxon>
        <taxon>Rhabditina</taxon>
        <taxon>Rhabditomorpha</taxon>
        <taxon>Strongyloidea</taxon>
        <taxon>Strongylidae</taxon>
        <taxon>Oesophagostomum</taxon>
    </lineage>
</organism>
<protein>
    <submittedName>
        <fullName evidence="2">Cyclin domain protein</fullName>
    </submittedName>
</protein>
<dbReference type="SUPFAM" id="SSF47954">
    <property type="entry name" value="Cyclin-like"/>
    <property type="match status" value="1"/>
</dbReference>
<feature type="domain" description="Cyclin N-terminal" evidence="1">
    <location>
        <begin position="99"/>
        <end position="180"/>
    </location>
</feature>
<keyword evidence="3" id="KW-1185">Reference proteome</keyword>
<accession>A0A0B1TEH1</accession>
<evidence type="ECO:0000313" key="2">
    <source>
        <dbReference type="EMBL" id="KHJ93785.1"/>
    </source>
</evidence>
<dbReference type="Gene3D" id="1.10.472.10">
    <property type="entry name" value="Cyclin-like"/>
    <property type="match status" value="2"/>
</dbReference>
<reference evidence="2 3" key="1">
    <citation type="submission" date="2014-03" db="EMBL/GenBank/DDBJ databases">
        <title>Draft genome of the hookworm Oesophagostomum dentatum.</title>
        <authorList>
            <person name="Mitreva M."/>
        </authorList>
    </citation>
    <scope>NUCLEOTIDE SEQUENCE [LARGE SCALE GENOMIC DNA]</scope>
    <source>
        <strain evidence="2 3">OD-Hann</strain>
    </source>
</reference>
<dbReference type="Pfam" id="PF00134">
    <property type="entry name" value="Cyclin_N"/>
    <property type="match status" value="1"/>
</dbReference>
<dbReference type="EMBL" id="KN550607">
    <property type="protein sequence ID" value="KHJ93785.1"/>
    <property type="molecule type" value="Genomic_DNA"/>
</dbReference>
<dbReference type="AlphaFoldDB" id="A0A0B1TEH1"/>
<feature type="non-terminal residue" evidence="2">
    <location>
        <position position="1"/>
    </location>
</feature>
<gene>
    <name evidence="2" type="ORF">OESDEN_06297</name>
</gene>
<evidence type="ECO:0000259" key="1">
    <source>
        <dbReference type="Pfam" id="PF00134"/>
    </source>
</evidence>
<name>A0A0B1TEH1_OESDE</name>
<dbReference type="InterPro" id="IPR036915">
    <property type="entry name" value="Cyclin-like_sf"/>
</dbReference>
<dbReference type="OrthoDB" id="5798573at2759"/>
<sequence>LFSVVKGQADREKHKISLESEAADTNSCEADDGGTIDYHGIGLFCPLDLESEHRDFLVDIVNYGFSKQISLALFSMGAQRPCGSTTAQVSGHIPSHDVEIFYSDRLPTEVLPLTAYLVAVTASKRTLRRDQLENLCIAAMRLATKIESQYLLSEEILADFDLKKLNRMEREICEATEFRLLQCGAIFFMRIIQKLVERHSWQWKFAKFASQLAYCQMELAMLKPALLAGVVMRLCCLLVGDNEWPQECYEVLGEPIEDYDEPHAILCRLILTARVDDVFAEVYVHWHYVVERGLSIRPGWIEEQSKAANHVKMVGDRIFKE</sequence>